<organism evidence="1 2">
    <name type="scientific">Zophobas morio</name>
    <dbReference type="NCBI Taxonomy" id="2755281"/>
    <lineage>
        <taxon>Eukaryota</taxon>
        <taxon>Metazoa</taxon>
        <taxon>Ecdysozoa</taxon>
        <taxon>Arthropoda</taxon>
        <taxon>Hexapoda</taxon>
        <taxon>Insecta</taxon>
        <taxon>Pterygota</taxon>
        <taxon>Neoptera</taxon>
        <taxon>Endopterygota</taxon>
        <taxon>Coleoptera</taxon>
        <taxon>Polyphaga</taxon>
        <taxon>Cucujiformia</taxon>
        <taxon>Tenebrionidae</taxon>
        <taxon>Zophobas</taxon>
    </lineage>
</organism>
<dbReference type="Proteomes" id="UP001168821">
    <property type="component" value="Unassembled WGS sequence"/>
</dbReference>
<feature type="non-terminal residue" evidence="1">
    <location>
        <position position="587"/>
    </location>
</feature>
<proteinExistence type="predicted"/>
<accession>A0AA38MKT9</accession>
<comment type="caution">
    <text evidence="1">The sequence shown here is derived from an EMBL/GenBank/DDBJ whole genome shotgun (WGS) entry which is preliminary data.</text>
</comment>
<dbReference type="EMBL" id="JALNTZ010000003">
    <property type="protein sequence ID" value="KAJ3659647.1"/>
    <property type="molecule type" value="Genomic_DNA"/>
</dbReference>
<name>A0AA38MKT9_9CUCU</name>
<evidence type="ECO:0000313" key="2">
    <source>
        <dbReference type="Proteomes" id="UP001168821"/>
    </source>
</evidence>
<sequence>MTEDTNAYYSEDKRSGIFSPVFIKKSDVIHKSVDYEHFYISNLIWKLKLYADIIYCISSHDQEFIPFDDVIIEMKEDDKPKKEIYAIKFQFTNGRKALRVKDLTTENGEFTILKFVDQLKHLPEDTNAILYTDATFSANNGQKIVLDLETDVTVWKHRQNWRIANCYGLHEGHKIEIRKSNRTFTLFLYSGEFNLKKLQQEASEKFKYRLYTDDTSYNNFVNFIYKWDKIEGKKEKLSNSILERAAALFIVSPFIKSISFSSKPVSENTKLLRETISKFDVTVFAEESCDEVTSLWRDAKAELRNLKKLNRMRTRYQIMFQNIAKVEDLDDKDEEATKLLWLMGKCPLIVNGQTKAVFAAFWLIRSTFIVINPLSLIFEQRKFFTLADLKIFEPDAYGDVVQKFKCLIQNKEASLYDVIQECDELDNIITTNELLHMVDYPLASGETKTSFIGCSNLKISRPIIHCRFLNEFTKDTAVVVYCMSNAKKLKKFCGDFKMVKVDMLDDSTISSSGRAEILDKAVYVSTQNMSKGHFSDFCSKYSSKIVWHYFRFDSDECLEWVQSTNDVNDLQKFQLEQYFLEDVRCIG</sequence>
<evidence type="ECO:0000313" key="1">
    <source>
        <dbReference type="EMBL" id="KAJ3659647.1"/>
    </source>
</evidence>
<reference evidence="1" key="1">
    <citation type="journal article" date="2023" name="G3 (Bethesda)">
        <title>Whole genome assemblies of Zophobas morio and Tenebrio molitor.</title>
        <authorList>
            <person name="Kaur S."/>
            <person name="Stinson S.A."/>
            <person name="diCenzo G.C."/>
        </authorList>
    </citation>
    <scope>NUCLEOTIDE SEQUENCE</scope>
    <source>
        <strain evidence="1">QUZm001</strain>
    </source>
</reference>
<gene>
    <name evidence="1" type="ORF">Zmor_011325</name>
</gene>
<dbReference type="AlphaFoldDB" id="A0AA38MKT9"/>
<keyword evidence="2" id="KW-1185">Reference proteome</keyword>
<protein>
    <submittedName>
        <fullName evidence="1">Uncharacterized protein</fullName>
    </submittedName>
</protein>